<feature type="compositionally biased region" description="Basic and acidic residues" evidence="1">
    <location>
        <begin position="141"/>
        <end position="157"/>
    </location>
</feature>
<evidence type="ECO:0000256" key="1">
    <source>
        <dbReference type="SAM" id="MobiDB-lite"/>
    </source>
</evidence>
<feature type="region of interest" description="Disordered" evidence="1">
    <location>
        <begin position="141"/>
        <end position="271"/>
    </location>
</feature>
<proteinExistence type="predicted"/>
<keyword evidence="3" id="KW-1185">Reference proteome</keyword>
<sequence length="271" mass="28810">MEHGPGERRGQALLEGLRRLWRWLRGRGGGGDGPAAAAPEAGGPAPAGYGAGPAAQWPTAGQQPTAPRESRRERRANERFAGLGSRMLELRGAEREAFEDAVLRALMKHKEKDTALWKAFQQGRMPVAAMYANNAYGRELLREQKPPAAEEKGRERGAPQLPPIDTKPAFNQDGDVDKALDEASRRALSDVERGRRPERAEPVSRSSSTAPGDPALVSPLSTFATPVSPVADPRGLVSPMGNSASLATPSHSRPASAAGRSAAPARRGPSK</sequence>
<dbReference type="EMBL" id="JAYMRP010000004">
    <property type="protein sequence ID" value="MFB8772359.1"/>
    <property type="molecule type" value="Genomic_DNA"/>
</dbReference>
<dbReference type="RefSeq" id="WP_376731320.1">
    <property type="nucleotide sequence ID" value="NZ_JAYMRP010000004.1"/>
</dbReference>
<reference evidence="2 3" key="1">
    <citation type="submission" date="2024-01" db="EMBL/GenBank/DDBJ databases">
        <title>Genome mining of biosynthetic gene clusters to explore secondary metabolites of Streptomyces sp.</title>
        <authorList>
            <person name="Baig A."/>
            <person name="Ajitkumar Shintre N."/>
            <person name="Kumar H."/>
            <person name="Anbarasu A."/>
            <person name="Ramaiah S."/>
        </authorList>
    </citation>
    <scope>NUCLEOTIDE SEQUENCE [LARGE SCALE GENOMIC DNA]</scope>
    <source>
        <strain evidence="2 3">A57</strain>
    </source>
</reference>
<protein>
    <submittedName>
        <fullName evidence="2">Uncharacterized protein</fullName>
    </submittedName>
</protein>
<comment type="caution">
    <text evidence="2">The sequence shown here is derived from an EMBL/GenBank/DDBJ whole genome shotgun (WGS) entry which is preliminary data.</text>
</comment>
<feature type="compositionally biased region" description="Basic and acidic residues" evidence="1">
    <location>
        <begin position="175"/>
        <end position="202"/>
    </location>
</feature>
<feature type="region of interest" description="Disordered" evidence="1">
    <location>
        <begin position="28"/>
        <end position="80"/>
    </location>
</feature>
<accession>A0ABV5E6A5</accession>
<feature type="compositionally biased region" description="Low complexity" evidence="1">
    <location>
        <begin position="249"/>
        <end position="271"/>
    </location>
</feature>
<evidence type="ECO:0000313" key="3">
    <source>
        <dbReference type="Proteomes" id="UP001585080"/>
    </source>
</evidence>
<feature type="compositionally biased region" description="Basic and acidic residues" evidence="1">
    <location>
        <begin position="68"/>
        <end position="78"/>
    </location>
</feature>
<name>A0ABV5E6A5_9ACTN</name>
<organism evidence="2 3">
    <name type="scientific">Streptomyces broussonetiae</name>
    <dbReference type="NCBI Taxonomy" id="2686304"/>
    <lineage>
        <taxon>Bacteria</taxon>
        <taxon>Bacillati</taxon>
        <taxon>Actinomycetota</taxon>
        <taxon>Actinomycetes</taxon>
        <taxon>Kitasatosporales</taxon>
        <taxon>Streptomycetaceae</taxon>
        <taxon>Streptomyces</taxon>
    </lineage>
</organism>
<feature type="compositionally biased region" description="Low complexity" evidence="1">
    <location>
        <begin position="34"/>
        <end position="55"/>
    </location>
</feature>
<dbReference type="Proteomes" id="UP001585080">
    <property type="component" value="Unassembled WGS sequence"/>
</dbReference>
<evidence type="ECO:0000313" key="2">
    <source>
        <dbReference type="EMBL" id="MFB8772359.1"/>
    </source>
</evidence>
<gene>
    <name evidence="2" type="ORF">VSS16_06375</name>
</gene>